<evidence type="ECO:0008006" key="4">
    <source>
        <dbReference type="Google" id="ProtNLM"/>
    </source>
</evidence>
<dbReference type="EMBL" id="KV875105">
    <property type="protein sequence ID" value="OIW23865.1"/>
    <property type="molecule type" value="Genomic_DNA"/>
</dbReference>
<dbReference type="PANTHER" id="PTHR38166:SF1">
    <property type="entry name" value="C2H2-TYPE DOMAIN-CONTAINING PROTEIN"/>
    <property type="match status" value="1"/>
</dbReference>
<proteinExistence type="predicted"/>
<organism evidence="2 3">
    <name type="scientific">Coniochaeta ligniaria NRRL 30616</name>
    <dbReference type="NCBI Taxonomy" id="1408157"/>
    <lineage>
        <taxon>Eukaryota</taxon>
        <taxon>Fungi</taxon>
        <taxon>Dikarya</taxon>
        <taxon>Ascomycota</taxon>
        <taxon>Pezizomycotina</taxon>
        <taxon>Sordariomycetes</taxon>
        <taxon>Sordariomycetidae</taxon>
        <taxon>Coniochaetales</taxon>
        <taxon>Coniochaetaceae</taxon>
        <taxon>Coniochaeta</taxon>
    </lineage>
</organism>
<feature type="region of interest" description="Disordered" evidence="1">
    <location>
        <begin position="1"/>
        <end position="37"/>
    </location>
</feature>
<sequence length="332" mass="37225">MPSISPPIRPIIGDVRSSKRARSPQHSTGEFSRPQKTRILSKSTNIEPKPRRFACPFYKNDPVKYRHHQICCGPGWLQFHRVKEHIYRRHCSKFRCQRCQNGFHDVEELLAHNAADSCQEKDKADCLQSPDLSDAQVSEIRKRARKSRTEEEKWQDLYRMLFPEDTAVPSPYYGVVDIVQPCHRPTGSSTDTAAEQGFEAYLTRGLPPAKRRELVTTVQRHVSNATDDSLGQRVTDALLDIHRQLVSSYNQSLSLSRSTSSTAPSLAGEELRTIASGQGPYTYATALKATDPVLLLPSEGIPTDGVLLSSCWKGHGKESDLLTALEQQLADD</sequence>
<dbReference type="Proteomes" id="UP000182658">
    <property type="component" value="Unassembled WGS sequence"/>
</dbReference>
<reference evidence="2 3" key="1">
    <citation type="submission" date="2016-10" db="EMBL/GenBank/DDBJ databases">
        <title>Draft genome sequence of Coniochaeta ligniaria NRRL30616, a lignocellulolytic fungus for bioabatement of inhibitors in plant biomass hydrolysates.</title>
        <authorList>
            <consortium name="DOE Joint Genome Institute"/>
            <person name="Jimenez D.J."/>
            <person name="Hector R.E."/>
            <person name="Riley R."/>
            <person name="Sun H."/>
            <person name="Grigoriev I.V."/>
            <person name="Van Elsas J.D."/>
            <person name="Nichols N.N."/>
        </authorList>
    </citation>
    <scope>NUCLEOTIDE SEQUENCE [LARGE SCALE GENOMIC DNA]</scope>
    <source>
        <strain evidence="2 3">NRRL 30616</strain>
    </source>
</reference>
<dbReference type="PANTHER" id="PTHR38166">
    <property type="entry name" value="C2H2-TYPE DOMAIN-CONTAINING PROTEIN-RELATED"/>
    <property type="match status" value="1"/>
</dbReference>
<dbReference type="OrthoDB" id="4161727at2759"/>
<dbReference type="InParanoid" id="A0A1J7IRY5"/>
<protein>
    <recommendedName>
        <fullName evidence="4">C2H2-type domain-containing protein</fullName>
    </recommendedName>
</protein>
<keyword evidence="3" id="KW-1185">Reference proteome</keyword>
<evidence type="ECO:0000256" key="1">
    <source>
        <dbReference type="SAM" id="MobiDB-lite"/>
    </source>
</evidence>
<name>A0A1J7IRY5_9PEZI</name>
<gene>
    <name evidence="2" type="ORF">CONLIGDRAFT_112684</name>
</gene>
<dbReference type="STRING" id="1408157.A0A1J7IRY5"/>
<accession>A0A1J7IRY5</accession>
<evidence type="ECO:0000313" key="2">
    <source>
        <dbReference type="EMBL" id="OIW23865.1"/>
    </source>
</evidence>
<dbReference type="AlphaFoldDB" id="A0A1J7IRY5"/>
<evidence type="ECO:0000313" key="3">
    <source>
        <dbReference type="Proteomes" id="UP000182658"/>
    </source>
</evidence>